<dbReference type="STRING" id="685588.A0A067SI07"/>
<accession>A0A067SI07</accession>
<dbReference type="OrthoDB" id="3259198at2759"/>
<dbReference type="Proteomes" id="UP000027222">
    <property type="component" value="Unassembled WGS sequence"/>
</dbReference>
<protein>
    <submittedName>
        <fullName evidence="1">Uncharacterized protein</fullName>
    </submittedName>
</protein>
<evidence type="ECO:0000313" key="2">
    <source>
        <dbReference type="Proteomes" id="UP000027222"/>
    </source>
</evidence>
<reference evidence="2" key="1">
    <citation type="journal article" date="2014" name="Proc. Natl. Acad. Sci. U.S.A.">
        <title>Extensive sampling of basidiomycete genomes demonstrates inadequacy of the white-rot/brown-rot paradigm for wood decay fungi.</title>
        <authorList>
            <person name="Riley R."/>
            <person name="Salamov A.A."/>
            <person name="Brown D.W."/>
            <person name="Nagy L.G."/>
            <person name="Floudas D."/>
            <person name="Held B.W."/>
            <person name="Levasseur A."/>
            <person name="Lombard V."/>
            <person name="Morin E."/>
            <person name="Otillar R."/>
            <person name="Lindquist E.A."/>
            <person name="Sun H."/>
            <person name="LaButti K.M."/>
            <person name="Schmutz J."/>
            <person name="Jabbour D."/>
            <person name="Luo H."/>
            <person name="Baker S.E."/>
            <person name="Pisabarro A.G."/>
            <person name="Walton J.D."/>
            <person name="Blanchette R.A."/>
            <person name="Henrissat B."/>
            <person name="Martin F."/>
            <person name="Cullen D."/>
            <person name="Hibbett D.S."/>
            <person name="Grigoriev I.V."/>
        </authorList>
    </citation>
    <scope>NUCLEOTIDE SEQUENCE [LARGE SCALE GENOMIC DNA]</scope>
    <source>
        <strain evidence="2">CBS 339.88</strain>
    </source>
</reference>
<sequence>MASAKKTFDDSLQAEYLKIIEEQSSGIKKAFAKQELKAAEPWDQEKFERLLIEGIVACDQPFDEVEKTEFIATMSYGRSGKFTMAKGDGVRRASNEAWRRDDKGHALEGKVSISLDAWTSSNCYACLAIVAHYITNKGECGVNRTAFRRKYGSHSLVDVGDIIYSGQDHCCNDGRCMPRTIHLAAIKLLKGISIMSKPDATQATSNVNYQDDVNADLDREHDFDATAAEDEVDDEVISTEAADHVRAAVQKLRQLSAQLSWLLSPSGSRSCAGLSKSARRENLCVNLCVSATLSDSVPLQFGTTI</sequence>
<dbReference type="HOGENOM" id="CLU_805511_0_0_1"/>
<gene>
    <name evidence="1" type="ORF">GALMADRAFT_144479</name>
</gene>
<keyword evidence="2" id="KW-1185">Reference proteome</keyword>
<dbReference type="EMBL" id="KL142396">
    <property type="protein sequence ID" value="KDR70575.1"/>
    <property type="molecule type" value="Genomic_DNA"/>
</dbReference>
<organism evidence="1 2">
    <name type="scientific">Galerina marginata (strain CBS 339.88)</name>
    <dbReference type="NCBI Taxonomy" id="685588"/>
    <lineage>
        <taxon>Eukaryota</taxon>
        <taxon>Fungi</taxon>
        <taxon>Dikarya</taxon>
        <taxon>Basidiomycota</taxon>
        <taxon>Agaricomycotina</taxon>
        <taxon>Agaricomycetes</taxon>
        <taxon>Agaricomycetidae</taxon>
        <taxon>Agaricales</taxon>
        <taxon>Agaricineae</taxon>
        <taxon>Strophariaceae</taxon>
        <taxon>Galerina</taxon>
    </lineage>
</organism>
<proteinExistence type="predicted"/>
<name>A0A067SI07_GALM3</name>
<evidence type="ECO:0000313" key="1">
    <source>
        <dbReference type="EMBL" id="KDR70575.1"/>
    </source>
</evidence>
<dbReference type="AlphaFoldDB" id="A0A067SI07"/>